<evidence type="ECO:0008006" key="3">
    <source>
        <dbReference type="Google" id="ProtNLM"/>
    </source>
</evidence>
<gene>
    <name evidence="1" type="ORF">JOC86_000592</name>
</gene>
<protein>
    <recommendedName>
        <fullName evidence="3">Polyketide cyclase / dehydrase and lipid transport</fullName>
    </recommendedName>
</protein>
<dbReference type="RefSeq" id="WP_205168249.1">
    <property type="nucleotide sequence ID" value="NZ_JAFBDZ010000001.1"/>
</dbReference>
<dbReference type="Gene3D" id="3.30.530.20">
    <property type="match status" value="1"/>
</dbReference>
<keyword evidence="2" id="KW-1185">Reference proteome</keyword>
<dbReference type="InterPro" id="IPR023393">
    <property type="entry name" value="START-like_dom_sf"/>
</dbReference>
<dbReference type="InterPro" id="IPR019587">
    <property type="entry name" value="Polyketide_cyclase/dehydratase"/>
</dbReference>
<dbReference type="Pfam" id="PF10604">
    <property type="entry name" value="Polyketide_cyc2"/>
    <property type="match status" value="1"/>
</dbReference>
<dbReference type="EMBL" id="JAFBDZ010000001">
    <property type="protein sequence ID" value="MBM7584055.1"/>
    <property type="molecule type" value="Genomic_DNA"/>
</dbReference>
<proteinExistence type="predicted"/>
<comment type="caution">
    <text evidence="1">The sequence shown here is derived from an EMBL/GenBank/DDBJ whole genome shotgun (WGS) entry which is preliminary data.</text>
</comment>
<organism evidence="1 2">
    <name type="scientific">Rossellomorea pakistanensis</name>
    <dbReference type="NCBI Taxonomy" id="992288"/>
    <lineage>
        <taxon>Bacteria</taxon>
        <taxon>Bacillati</taxon>
        <taxon>Bacillota</taxon>
        <taxon>Bacilli</taxon>
        <taxon>Bacillales</taxon>
        <taxon>Bacillaceae</taxon>
        <taxon>Rossellomorea</taxon>
    </lineage>
</organism>
<name>A0ABS2N8F0_9BACI</name>
<dbReference type="SUPFAM" id="SSF55961">
    <property type="entry name" value="Bet v1-like"/>
    <property type="match status" value="1"/>
</dbReference>
<evidence type="ECO:0000313" key="2">
    <source>
        <dbReference type="Proteomes" id="UP001646157"/>
    </source>
</evidence>
<reference evidence="1 2" key="1">
    <citation type="submission" date="2021-01" db="EMBL/GenBank/DDBJ databases">
        <title>Genomic Encyclopedia of Type Strains, Phase IV (KMG-IV): sequencing the most valuable type-strain genomes for metagenomic binning, comparative biology and taxonomic classification.</title>
        <authorList>
            <person name="Goeker M."/>
        </authorList>
    </citation>
    <scope>NUCLEOTIDE SEQUENCE [LARGE SCALE GENOMIC DNA]</scope>
    <source>
        <strain evidence="1 2">DSM 24834</strain>
    </source>
</reference>
<evidence type="ECO:0000313" key="1">
    <source>
        <dbReference type="EMBL" id="MBM7584055.1"/>
    </source>
</evidence>
<dbReference type="Proteomes" id="UP001646157">
    <property type="component" value="Unassembled WGS sequence"/>
</dbReference>
<sequence length="143" mass="16266">MIKVESKIFINREYQEVFRFISNFENNTLWQKGMKKAQFTTSAPIGIGSTYEQEASFLGKKIVSSFIVTDFKEDHLIKIKSTASSFPIQVTRSVEPVGTGTKVYAIVEGDAMHFFKLAQPILKKFVGNSINADYKRLKETLEK</sequence>
<accession>A0ABS2N8F0</accession>